<keyword evidence="9" id="KW-1185">Reference proteome</keyword>
<keyword evidence="4" id="KW-0802">TPR repeat</keyword>
<dbReference type="Gene3D" id="1.25.40.10">
    <property type="entry name" value="Tetratricopeptide repeat domain"/>
    <property type="match status" value="1"/>
</dbReference>
<dbReference type="CDD" id="cd00383">
    <property type="entry name" value="trans_reg_C"/>
    <property type="match status" value="1"/>
</dbReference>
<accession>A0ABU0IZK2</accession>
<dbReference type="InterPro" id="IPR019734">
    <property type="entry name" value="TPR_rpt"/>
</dbReference>
<dbReference type="InterPro" id="IPR011990">
    <property type="entry name" value="TPR-like_helical_dom_sf"/>
</dbReference>
<dbReference type="SUPFAM" id="SSF46894">
    <property type="entry name" value="C-terminal effector domain of the bipartite response regulators"/>
    <property type="match status" value="1"/>
</dbReference>
<evidence type="ECO:0000256" key="3">
    <source>
        <dbReference type="ARBA" id="ARBA00023125"/>
    </source>
</evidence>
<evidence type="ECO:0000313" key="8">
    <source>
        <dbReference type="EMBL" id="MDQ0466726.1"/>
    </source>
</evidence>
<dbReference type="Proteomes" id="UP001228905">
    <property type="component" value="Unassembled WGS sequence"/>
</dbReference>
<dbReference type="Gene3D" id="3.30.70.1230">
    <property type="entry name" value="Nucleotide cyclase"/>
    <property type="match status" value="1"/>
</dbReference>
<evidence type="ECO:0000256" key="2">
    <source>
        <dbReference type="ARBA" id="ARBA00022840"/>
    </source>
</evidence>
<keyword evidence="3 5" id="KW-0238">DNA-binding</keyword>
<reference evidence="8 9" key="1">
    <citation type="submission" date="2023-07" db="EMBL/GenBank/DDBJ databases">
        <title>Genomic Encyclopedia of Type Strains, Phase IV (KMG-IV): sequencing the most valuable type-strain genomes for metagenomic binning, comparative biology and taxonomic classification.</title>
        <authorList>
            <person name="Goeker M."/>
        </authorList>
    </citation>
    <scope>NUCLEOTIDE SEQUENCE [LARGE SCALE GENOMIC DNA]</scope>
    <source>
        <strain evidence="8 9">DSM 18695</strain>
    </source>
</reference>
<dbReference type="PROSITE" id="PS50005">
    <property type="entry name" value="TPR"/>
    <property type="match status" value="1"/>
</dbReference>
<feature type="repeat" description="TPR" evidence="4">
    <location>
        <begin position="1047"/>
        <end position="1080"/>
    </location>
</feature>
<dbReference type="RefSeq" id="WP_307352868.1">
    <property type="nucleotide sequence ID" value="NZ_JAUSVS010000014.1"/>
</dbReference>
<dbReference type="PROSITE" id="PS51755">
    <property type="entry name" value="OMPR_PHOB"/>
    <property type="match status" value="1"/>
</dbReference>
<dbReference type="SMART" id="SM00862">
    <property type="entry name" value="Trans_reg_C"/>
    <property type="match status" value="1"/>
</dbReference>
<dbReference type="InterPro" id="IPR001867">
    <property type="entry name" value="OmpR/PhoB-type_DNA-bd"/>
</dbReference>
<evidence type="ECO:0000256" key="1">
    <source>
        <dbReference type="ARBA" id="ARBA00022741"/>
    </source>
</evidence>
<dbReference type="CDD" id="cd07302">
    <property type="entry name" value="CHD"/>
    <property type="match status" value="1"/>
</dbReference>
<name>A0ABU0IZK2_9CAUL</name>
<dbReference type="Pfam" id="PF00486">
    <property type="entry name" value="Trans_reg_C"/>
    <property type="match status" value="1"/>
</dbReference>
<dbReference type="InterPro" id="IPR016032">
    <property type="entry name" value="Sig_transdc_resp-reg_C-effctor"/>
</dbReference>
<evidence type="ECO:0000256" key="4">
    <source>
        <dbReference type="PROSITE-ProRule" id="PRU00339"/>
    </source>
</evidence>
<feature type="DNA-binding region" description="OmpR/PhoB-type" evidence="5">
    <location>
        <begin position="1"/>
        <end position="99"/>
    </location>
</feature>
<feature type="domain" description="OmpR/PhoB-type" evidence="7">
    <location>
        <begin position="1"/>
        <end position="99"/>
    </location>
</feature>
<dbReference type="Gene3D" id="1.10.10.10">
    <property type="entry name" value="Winged helix-like DNA-binding domain superfamily/Winged helix DNA-binding domain"/>
    <property type="match status" value="1"/>
</dbReference>
<dbReference type="SUPFAM" id="SSF48452">
    <property type="entry name" value="TPR-like"/>
    <property type="match status" value="1"/>
</dbReference>
<dbReference type="EMBL" id="JAUSVS010000014">
    <property type="protein sequence ID" value="MDQ0466726.1"/>
    <property type="molecule type" value="Genomic_DNA"/>
</dbReference>
<feature type="domain" description="Guanylate cyclase" evidence="6">
    <location>
        <begin position="123"/>
        <end position="239"/>
    </location>
</feature>
<protein>
    <submittedName>
        <fullName evidence="8">DNA-binding winged helix-turn-helix (WHTH) protein/predicted ATPase</fullName>
    </submittedName>
</protein>
<dbReference type="PROSITE" id="PS50125">
    <property type="entry name" value="GUANYLATE_CYCLASE_2"/>
    <property type="match status" value="1"/>
</dbReference>
<organism evidence="8 9">
    <name type="scientific">Caulobacter ginsengisoli</name>
    <dbReference type="NCBI Taxonomy" id="400775"/>
    <lineage>
        <taxon>Bacteria</taxon>
        <taxon>Pseudomonadati</taxon>
        <taxon>Pseudomonadota</taxon>
        <taxon>Alphaproteobacteria</taxon>
        <taxon>Caulobacterales</taxon>
        <taxon>Caulobacteraceae</taxon>
        <taxon>Caulobacter</taxon>
    </lineage>
</organism>
<gene>
    <name evidence="8" type="ORF">QO010_004522</name>
</gene>
<dbReference type="InterPro" id="IPR027417">
    <property type="entry name" value="P-loop_NTPase"/>
</dbReference>
<sequence length="1144" mass="122679">MPDQALGSFHLDEQGDLLFRGDEPVALGRRAVALLRALVERPGAPVSKDALIEAAWPGQTVEDSNLTVQIAALRKALGEVPGGERWIETMPRRGYRYVGPVAATPPETPVDAPPPMAERRQITAMSCELVGRPEAVDDLEDLREAHAAFQRCVTQMADRYGGHVLGQLGATALVLFGYPAAGEHDAEQAVRAGIGLRAAVGALKPDAPMRCRAGIATGVAIIGDREIVGDAPDLAVQLRLSAQPGNVAIEPATRGLIGDLFDCRDFGSIASAGRAGPLRVWQVLGEGRVASRFEALRGAVASRLVGRDEEIDLLLRRWARAAAGEGQVVLMSGEPGLGKSRLAAEMADRLQGQPHRRLGYFCSPHHQDSALFPFVDQLERACGFTPDDLAPARRERLAALLAEAALPDEDVALLSDLLALPAPDPPPLANQNARRTMERTLEALLRQIEGLARRQPVVMIFEDAHWIDATSRDLLDLAVERVRGLPVLLIVTFRPEFKPPWTGQPHVTALALSRLDRRERISLVAQVAGKALPAAVLDQIADRTDGVPLFVEELTKSVLESGLLRAETDRFVLDGTAPAFAIPTSLYALLLARLDRPASMRRVAQAGAAIGREFSYGLLRAVCRLPEDQLQSALAQLVASELAFQRGMPPESVYSFKHALVQDVAYGSLVRADRQQLHAAIVQALETRSPELIETQPELLAHHCAEAGLAQKSAEAWGRAGWRSAARSALAEAAAQFQKALDQLALTPESLERARQELEFRSALAALLRFIQGQAAPETGRAYARTQELWEQLGSPPEFRHVPYGQSMYHVYRGELDLARRVGEDLLRLSGERGDSAGLVMGHSVAGQSLLLAGNFAGSRMHLEALQALYDPLAHATLVQQAGSHPLMTQAFLGLGLFCLGFPDQANARSLAAIAEARRLAHPTSLAVGLAIGALQASLAEDGEALDLRASELAVVASEQGLPFYQAWAAIYQGRAKVQAGDVAGGIALLQGGLAAYRATGAVMWLPHFIALLAAGHEAAGEVEDAAVLLDEAMQIVARTGERWFAAELYRRKGQLLLRLGQAEAAAEQYRQAIDLAGSQGARLWELRAAVSLARLYCDRGDHAEAGELLGPVYGGLTEGFGAPDLAQARALLDGIGATARPTA</sequence>
<evidence type="ECO:0000259" key="6">
    <source>
        <dbReference type="PROSITE" id="PS50125"/>
    </source>
</evidence>
<evidence type="ECO:0000259" key="7">
    <source>
        <dbReference type="PROSITE" id="PS51755"/>
    </source>
</evidence>
<dbReference type="Pfam" id="PF13191">
    <property type="entry name" value="AAA_16"/>
    <property type="match status" value="1"/>
</dbReference>
<keyword evidence="1" id="KW-0547">Nucleotide-binding</keyword>
<dbReference type="PANTHER" id="PTHR16305">
    <property type="entry name" value="TESTICULAR SOLUBLE ADENYLYL CYCLASE"/>
    <property type="match status" value="1"/>
</dbReference>
<dbReference type="GO" id="GO:0003677">
    <property type="term" value="F:DNA binding"/>
    <property type="evidence" value="ECO:0007669"/>
    <property type="project" value="UniProtKB-KW"/>
</dbReference>
<keyword evidence="2" id="KW-0067">ATP-binding</keyword>
<dbReference type="Gene3D" id="3.40.50.300">
    <property type="entry name" value="P-loop containing nucleotide triphosphate hydrolases"/>
    <property type="match status" value="1"/>
</dbReference>
<dbReference type="InterPro" id="IPR001054">
    <property type="entry name" value="A/G_cyclase"/>
</dbReference>
<dbReference type="SUPFAM" id="SSF55073">
    <property type="entry name" value="Nucleotide cyclase"/>
    <property type="match status" value="1"/>
</dbReference>
<proteinExistence type="predicted"/>
<dbReference type="InterPro" id="IPR041664">
    <property type="entry name" value="AAA_16"/>
</dbReference>
<evidence type="ECO:0000313" key="9">
    <source>
        <dbReference type="Proteomes" id="UP001228905"/>
    </source>
</evidence>
<dbReference type="InterPro" id="IPR029787">
    <property type="entry name" value="Nucleotide_cyclase"/>
</dbReference>
<dbReference type="InterPro" id="IPR036388">
    <property type="entry name" value="WH-like_DNA-bd_sf"/>
</dbReference>
<evidence type="ECO:0000256" key="5">
    <source>
        <dbReference type="PROSITE-ProRule" id="PRU01091"/>
    </source>
</evidence>
<dbReference type="PANTHER" id="PTHR16305:SF28">
    <property type="entry name" value="GUANYLATE CYCLASE DOMAIN-CONTAINING PROTEIN"/>
    <property type="match status" value="1"/>
</dbReference>
<dbReference type="SUPFAM" id="SSF52540">
    <property type="entry name" value="P-loop containing nucleoside triphosphate hydrolases"/>
    <property type="match status" value="1"/>
</dbReference>
<comment type="caution">
    <text evidence="8">The sequence shown here is derived from an EMBL/GenBank/DDBJ whole genome shotgun (WGS) entry which is preliminary data.</text>
</comment>